<sequence length="476" mass="52047">MPRNMQRIELWPTTCGHKQFYQCSTGWNICCDCLFGDLMLLHDLNVDLDISPLLFGLAGHWTSPSRQTLRAAPTVALVPRHPRFFYPLEVTSRSTSHSTSRSVRRRERRRDQRSGFRDTNSVREYERHPQWPGGRWEQVSTIPRISPAGVSPSVAQLLQRAARGRGTRARMPSRGLTQHISGPVPSGSIITRASMSEGALASIRAGSQQRGRGSGIASYRIREYRAPTHAPQTAEASHSSTVVAATPTGGSWSVVASARPRRAIAPPAVQGGSYTPTLTNRSTSSYHASPVTGSAAMIAALERTWAVVPPTPTVIDDWTEHAASTHSSLAETAGRASRLLDAFARATPDVGAITAVQRSQLTGALTALLSITREVRVHAALANETLEHLPVADDVELRPDSACIVCYTRLAEIVLLPCSHLTLCEVWISPRCWWWVPTDVQEQVCSDELQTRAARNVMLCPVCRAGVASKTKVYRS</sequence>
<dbReference type="EMBL" id="JBBBZM010000203">
    <property type="protein sequence ID" value="KAL0631878.1"/>
    <property type="molecule type" value="Genomic_DNA"/>
</dbReference>
<dbReference type="Proteomes" id="UP001447188">
    <property type="component" value="Unassembled WGS sequence"/>
</dbReference>
<evidence type="ECO:0008006" key="4">
    <source>
        <dbReference type="Google" id="ProtNLM"/>
    </source>
</evidence>
<evidence type="ECO:0000313" key="2">
    <source>
        <dbReference type="EMBL" id="KAL0631878.1"/>
    </source>
</evidence>
<feature type="region of interest" description="Disordered" evidence="1">
    <location>
        <begin position="266"/>
        <end position="285"/>
    </location>
</feature>
<evidence type="ECO:0000313" key="3">
    <source>
        <dbReference type="Proteomes" id="UP001447188"/>
    </source>
</evidence>
<name>A0ABR3G7N5_9PEZI</name>
<feature type="compositionally biased region" description="Basic and acidic residues" evidence="1">
    <location>
        <begin position="109"/>
        <end position="129"/>
    </location>
</feature>
<accession>A0ABR3G7N5</accession>
<comment type="caution">
    <text evidence="2">The sequence shown here is derived from an EMBL/GenBank/DDBJ whole genome shotgun (WGS) entry which is preliminary data.</text>
</comment>
<dbReference type="InterPro" id="IPR013083">
    <property type="entry name" value="Znf_RING/FYVE/PHD"/>
</dbReference>
<proteinExistence type="predicted"/>
<feature type="region of interest" description="Disordered" evidence="1">
    <location>
        <begin position="163"/>
        <end position="187"/>
    </location>
</feature>
<organism evidence="2 3">
    <name type="scientific">Discina gigas</name>
    <dbReference type="NCBI Taxonomy" id="1032678"/>
    <lineage>
        <taxon>Eukaryota</taxon>
        <taxon>Fungi</taxon>
        <taxon>Dikarya</taxon>
        <taxon>Ascomycota</taxon>
        <taxon>Pezizomycotina</taxon>
        <taxon>Pezizomycetes</taxon>
        <taxon>Pezizales</taxon>
        <taxon>Discinaceae</taxon>
        <taxon>Discina</taxon>
    </lineage>
</organism>
<gene>
    <name evidence="2" type="ORF">Q9L58_009263</name>
</gene>
<feature type="region of interest" description="Disordered" evidence="1">
    <location>
        <begin position="96"/>
        <end position="133"/>
    </location>
</feature>
<evidence type="ECO:0000256" key="1">
    <source>
        <dbReference type="SAM" id="MobiDB-lite"/>
    </source>
</evidence>
<protein>
    <recommendedName>
        <fullName evidence="4">RING-type domain-containing protein</fullName>
    </recommendedName>
</protein>
<feature type="compositionally biased region" description="Polar residues" evidence="1">
    <location>
        <begin position="272"/>
        <end position="285"/>
    </location>
</feature>
<reference evidence="2 3" key="1">
    <citation type="submission" date="2024-02" db="EMBL/GenBank/DDBJ databases">
        <title>Discinaceae phylogenomics.</title>
        <authorList>
            <person name="Dirks A.C."/>
            <person name="James T.Y."/>
        </authorList>
    </citation>
    <scope>NUCLEOTIDE SEQUENCE [LARGE SCALE GENOMIC DNA]</scope>
    <source>
        <strain evidence="2 3">ACD0624</strain>
    </source>
</reference>
<dbReference type="Gene3D" id="3.30.40.10">
    <property type="entry name" value="Zinc/RING finger domain, C3HC4 (zinc finger)"/>
    <property type="match status" value="1"/>
</dbReference>
<keyword evidence="3" id="KW-1185">Reference proteome</keyword>